<evidence type="ECO:0000256" key="1">
    <source>
        <dbReference type="SAM" id="Phobius"/>
    </source>
</evidence>
<evidence type="ECO:0000313" key="2">
    <source>
        <dbReference type="EMBL" id="QRD99922.1"/>
    </source>
</evidence>
<keyword evidence="1" id="KW-0472">Membrane</keyword>
<organism evidence="2">
    <name type="scientific">Culex pipiens orthomyxo-like virus</name>
    <dbReference type="NCBI Taxonomy" id="2805755"/>
    <lineage>
        <taxon>Viruses</taxon>
        <taxon>Riboviria</taxon>
        <taxon>Orthornavirae</taxon>
        <taxon>Negarnaviricota</taxon>
        <taxon>Polyploviricotina</taxon>
        <taxon>Insthoviricetes</taxon>
        <taxon>Articulavirales</taxon>
        <taxon>Orthomyxoviridae</taxon>
    </lineage>
</organism>
<name>A0A889IPR3_9ORTO</name>
<sequence length="481" mass="54580">MIIPILLGTMMVLTKGKGDPVQYCSPEVPLINTTAGSLRDPKFDSLIMRKVSRTSIPKAIQHTVVEVERGYQRCKPKIIKEEYSECRPAVEKQQYDSELVEKMVEKQQCLVGESCQEYECRGDKSSFCVEPRLIHWINAQKRVSVLKATSLLFDTCMQSWGCKIKKVLSQTYFNAAAMTIKSPLHGTFVHRPDQKVSWDPDRGAYSVITGKWDISEEEIIVSCISSKSGEDMCNDKSTGLFFPFSRGITCLENACFQFKEGKSSTVAVDENLNAGRVTDLLDLDKLYRISQFQSLQTSLNFQRVYSQLSEVESLISQFILAMDSSNRDNLFSNLLSRDVRVTPQADGMLKIAVCKSSEKLSPNDQAGQVSKAEGRLRVNNQGNFQLFHQEGLLRTEVPEPSFKIDSLTYQELFELIEKERMFRERDSKAPDMGSSASWWERIKASVREVGAYFGFVMMLFALGASWCIIWMNFVKVRTQSV</sequence>
<keyword evidence="1" id="KW-1133">Transmembrane helix</keyword>
<protein>
    <submittedName>
        <fullName evidence="2">Glycoprotein</fullName>
    </submittedName>
</protein>
<feature type="transmembrane region" description="Helical" evidence="1">
    <location>
        <begin position="451"/>
        <end position="473"/>
    </location>
</feature>
<accession>A0A889IPR3</accession>
<keyword evidence="1" id="KW-0812">Transmembrane</keyword>
<proteinExistence type="predicted"/>
<reference evidence="2" key="1">
    <citation type="submission" date="2021-01" db="EMBL/GenBank/DDBJ databases">
        <authorList>
            <person name="Konstantinidis K."/>
            <person name="Dovrolis N."/>
            <person name="Kouvela A."/>
            <person name="Kassela K."/>
            <person name="Rosa Freitas M.G."/>
            <person name="Nearchou A."/>
            <person name="de Courcy Williams M."/>
            <person name="Veletza S."/>
            <person name="Mavromara P."/>
            <person name="Karakasiliotis I."/>
        </authorList>
    </citation>
    <scope>NUCLEOTIDE SEQUENCE</scope>
    <source>
        <strain evidence="2">OC5</strain>
    </source>
</reference>
<dbReference type="EMBL" id="MW520427">
    <property type="protein sequence ID" value="QRD99922.1"/>
    <property type="molecule type" value="Viral_cRNA"/>
</dbReference>